<dbReference type="EMBL" id="GAMD01003027">
    <property type="protein sequence ID" value="JAA98563.1"/>
    <property type="molecule type" value="mRNA"/>
</dbReference>
<reference evidence="1" key="1">
    <citation type="submission" date="2013-07" db="EMBL/GenBank/DDBJ databases">
        <title>Transcriptome sequencing and developmental regulation of gene expression in Anopheles aquasalis.</title>
        <authorList>
            <consortium name="Brazilian Malaria Network (MCT/CNPq/MS/SCTIE/DECIT/PRONEX 555648/2009-5) and Research Network on Bioactive Molecules from Arthropod Vectors (NAP-MOBIARVE"/>
            <consortium name="University of Sao Paulo)"/>
            <person name="Marinotti O."/>
            <person name="Ribeiro J.M.C."/>
            <person name="Costa-da-Silva A.L."/>
            <person name="Silva M.C.P."/>
            <person name="Lopes A.R."/>
            <person name="Barros M.S."/>
            <person name="Sa-Nunes A."/>
            <person name="Konjin B.B."/>
            <person name="Carvalho E."/>
            <person name="Suesdek L."/>
            <person name="Silva-Neto M.A.C."/>
            <person name="Capurro M.L."/>
        </authorList>
    </citation>
    <scope>NUCLEOTIDE SEQUENCE</scope>
    <source>
        <tissue evidence="1">Whole body</tissue>
    </source>
</reference>
<organism evidence="1">
    <name type="scientific">Anopheles aquasalis</name>
    <name type="common">Malaria mosquito</name>
    <dbReference type="NCBI Taxonomy" id="42839"/>
    <lineage>
        <taxon>Eukaryota</taxon>
        <taxon>Metazoa</taxon>
        <taxon>Ecdysozoa</taxon>
        <taxon>Arthropoda</taxon>
        <taxon>Hexapoda</taxon>
        <taxon>Insecta</taxon>
        <taxon>Pterygota</taxon>
        <taxon>Neoptera</taxon>
        <taxon>Endopterygota</taxon>
        <taxon>Diptera</taxon>
        <taxon>Nematocera</taxon>
        <taxon>Culicoidea</taxon>
        <taxon>Culicidae</taxon>
        <taxon>Anophelinae</taxon>
        <taxon>Anopheles</taxon>
    </lineage>
</organism>
<evidence type="ECO:0000313" key="1">
    <source>
        <dbReference type="EMBL" id="JAA98563.1"/>
    </source>
</evidence>
<sequence>MFNRANRRIVQNPSVALGAYFIVPAAADRREGAAERFLMFVTIGKGVGVGVVGTSSCCLRPTGTACYRMRRCSYLTNSGLGWPCSSWCFRYAFTST</sequence>
<accession>T1E7I1</accession>
<proteinExistence type="evidence at transcript level"/>
<dbReference type="AlphaFoldDB" id="T1E7I1"/>
<name>T1E7I1_ANOAQ</name>
<protein>
    <submittedName>
        <fullName evidence="1">Uncharacterized protein</fullName>
    </submittedName>
</protein>